<name>A0A9P6Z1E9_9FUNG</name>
<reference evidence="1 2" key="1">
    <citation type="journal article" date="2020" name="Microb. Genom.">
        <title>Genetic diversity of clinical and environmental Mucorales isolates obtained from an investigation of mucormycosis cases among solid organ transplant recipients.</title>
        <authorList>
            <person name="Nguyen M.H."/>
            <person name="Kaul D."/>
            <person name="Muto C."/>
            <person name="Cheng S.J."/>
            <person name="Richter R.A."/>
            <person name="Bruno V.M."/>
            <person name="Liu G."/>
            <person name="Beyhan S."/>
            <person name="Sundermann A.J."/>
            <person name="Mounaud S."/>
            <person name="Pasculle A.W."/>
            <person name="Nierman W.C."/>
            <person name="Driscoll E."/>
            <person name="Cumbie R."/>
            <person name="Clancy C.J."/>
            <person name="Dupont C.L."/>
        </authorList>
    </citation>
    <scope>NUCLEOTIDE SEQUENCE [LARGE SCALE GENOMIC DNA]</scope>
    <source>
        <strain evidence="1 2">GL24</strain>
    </source>
</reference>
<evidence type="ECO:0000313" key="1">
    <source>
        <dbReference type="EMBL" id="KAG1568362.1"/>
    </source>
</evidence>
<evidence type="ECO:0000313" key="2">
    <source>
        <dbReference type="Proteomes" id="UP000740926"/>
    </source>
</evidence>
<sequence length="247" mass="29032">MTLSFQTNIPSSNLLPPKRLTWHLRKVKDDKKVATYRQVFTNLTADLIPPSPPLLPDRSSAINYIEDFNSAICQAIYQSLDQVCGKSDQQKDTELQKFWTIELQDTFNLKEYYYRKWRKSQGLNRLKYWLLHQETKALLRRMVLRRRRETWQDFCERMEQGEYTNSIARFCKIRKNRNLKPSFTTLEGPQHAVNLMASHLKSIYAGHLLHETEPRLNIHQGCSATITRETCPRTLQGILPSCLQNSM</sequence>
<protein>
    <submittedName>
        <fullName evidence="1">Uncharacterized protein</fullName>
    </submittedName>
</protein>
<dbReference type="AlphaFoldDB" id="A0A9P6Z1E9"/>
<keyword evidence="2" id="KW-1185">Reference proteome</keyword>
<organism evidence="1 2">
    <name type="scientific">Rhizopus delemar</name>
    <dbReference type="NCBI Taxonomy" id="936053"/>
    <lineage>
        <taxon>Eukaryota</taxon>
        <taxon>Fungi</taxon>
        <taxon>Fungi incertae sedis</taxon>
        <taxon>Mucoromycota</taxon>
        <taxon>Mucoromycotina</taxon>
        <taxon>Mucoromycetes</taxon>
        <taxon>Mucorales</taxon>
        <taxon>Mucorineae</taxon>
        <taxon>Rhizopodaceae</taxon>
        <taxon>Rhizopus</taxon>
    </lineage>
</organism>
<gene>
    <name evidence="1" type="ORF">G6F50_007356</name>
</gene>
<proteinExistence type="predicted"/>
<dbReference type="Proteomes" id="UP000740926">
    <property type="component" value="Unassembled WGS sequence"/>
</dbReference>
<comment type="caution">
    <text evidence="1">The sequence shown here is derived from an EMBL/GenBank/DDBJ whole genome shotgun (WGS) entry which is preliminary data.</text>
</comment>
<dbReference type="EMBL" id="JAANIU010001161">
    <property type="protein sequence ID" value="KAG1568362.1"/>
    <property type="molecule type" value="Genomic_DNA"/>
</dbReference>
<accession>A0A9P6Z1E9</accession>